<dbReference type="EMBL" id="JANVFS010000033">
    <property type="protein sequence ID" value="KAJ4469941.1"/>
    <property type="molecule type" value="Genomic_DNA"/>
</dbReference>
<name>A0A9W9DHQ1_9AGAR</name>
<gene>
    <name evidence="2" type="ORF">C8J55DRAFT_188074</name>
</gene>
<sequence>MDKNIQVLWVGAIWYSSNVPLVLQDYIVAHKMDPHLMALTWRLIPGSTCSSTFNAHLQISRIKMPDADDISSIRQDTLRAEIARLRGKPVTDMEKMRLYKVFDVVLDGGERVIARCERAGSDQEDPSEAQRRIHKHAAVLDALRKTYRIPVPLIYHIEPNPEVIGAPWILMERIPGGELHYVVSRWDKAVREDNMKIVIAQHAAIYSRIFDTLILAPLSSMFAEELQHGHIDPMPTAFDIKLHYESFTSDPDILRARAYRQETATFIAHRFWAVMHDAEYCAEAEGHPDSELPVLHKLKALVPALIPSVEKYLELDNNGQSLLGSKKLHHYDPSVSNIMVDPATANITGIIDWEFTTAAPALLSASYPEWIRYDGQQSPTSHWSSHLLQLSPDKFEYRKWRETYEDNVGQISSNYLKAMRAGRELQELVDWARFAITGWPLNERMAFLDSWANSKAINFGVDVESVPVLRKKDWMCISIQAEN</sequence>
<evidence type="ECO:0000313" key="2">
    <source>
        <dbReference type="EMBL" id="KAJ4469941.1"/>
    </source>
</evidence>
<evidence type="ECO:0000259" key="1">
    <source>
        <dbReference type="Pfam" id="PF01636"/>
    </source>
</evidence>
<comment type="caution">
    <text evidence="2">The sequence shown here is derived from an EMBL/GenBank/DDBJ whole genome shotgun (WGS) entry which is preliminary data.</text>
</comment>
<dbReference type="Gene3D" id="3.90.1200.10">
    <property type="match status" value="1"/>
</dbReference>
<reference evidence="2" key="1">
    <citation type="submission" date="2022-08" db="EMBL/GenBank/DDBJ databases">
        <authorList>
            <consortium name="DOE Joint Genome Institute"/>
            <person name="Min B."/>
            <person name="Riley R."/>
            <person name="Sierra-Patev S."/>
            <person name="Naranjo-Ortiz M."/>
            <person name="Looney B."/>
            <person name="Konkel Z."/>
            <person name="Slot J.C."/>
            <person name="Sakamoto Y."/>
            <person name="Steenwyk J.L."/>
            <person name="Rokas A."/>
            <person name="Carro J."/>
            <person name="Camarero S."/>
            <person name="Ferreira P."/>
            <person name="Molpeceres G."/>
            <person name="Ruiz-Duenas F.J."/>
            <person name="Serrano A."/>
            <person name="Henrissat B."/>
            <person name="Drula E."/>
            <person name="Hughes K.W."/>
            <person name="Mata J.L."/>
            <person name="Ishikawa N.K."/>
            <person name="Vargas-Isla R."/>
            <person name="Ushijima S."/>
            <person name="Smith C.A."/>
            <person name="Ahrendt S."/>
            <person name="Andreopoulos W."/>
            <person name="He G."/>
            <person name="Labutti K."/>
            <person name="Lipzen A."/>
            <person name="Ng V."/>
            <person name="Sandor L."/>
            <person name="Barry K."/>
            <person name="Martinez A.T."/>
            <person name="Xiao Y."/>
            <person name="Gibbons J.G."/>
            <person name="Terashima K."/>
            <person name="Hibbett D.S."/>
            <person name="Grigoriev I.V."/>
        </authorList>
    </citation>
    <scope>NUCLEOTIDE SEQUENCE</scope>
    <source>
        <strain evidence="2">Sp2 HRB7682 ss15</strain>
    </source>
</reference>
<dbReference type="SUPFAM" id="SSF56112">
    <property type="entry name" value="Protein kinase-like (PK-like)"/>
    <property type="match status" value="1"/>
</dbReference>
<evidence type="ECO:0000313" key="3">
    <source>
        <dbReference type="Proteomes" id="UP001150238"/>
    </source>
</evidence>
<dbReference type="InterPro" id="IPR011009">
    <property type="entry name" value="Kinase-like_dom_sf"/>
</dbReference>
<protein>
    <recommendedName>
        <fullName evidence="1">Aminoglycoside phosphotransferase domain-containing protein</fullName>
    </recommendedName>
</protein>
<dbReference type="PANTHER" id="PTHR21310:SF15">
    <property type="entry name" value="AMINOGLYCOSIDE PHOSPHOTRANSFERASE DOMAIN-CONTAINING PROTEIN"/>
    <property type="match status" value="1"/>
</dbReference>
<accession>A0A9W9DHQ1</accession>
<dbReference type="InterPro" id="IPR002575">
    <property type="entry name" value="Aminoglycoside_PTrfase"/>
</dbReference>
<dbReference type="PANTHER" id="PTHR21310">
    <property type="entry name" value="AMINOGLYCOSIDE PHOSPHOTRANSFERASE-RELATED-RELATED"/>
    <property type="match status" value="1"/>
</dbReference>
<dbReference type="Pfam" id="PF01636">
    <property type="entry name" value="APH"/>
    <property type="match status" value="1"/>
</dbReference>
<proteinExistence type="predicted"/>
<organism evidence="2 3">
    <name type="scientific">Lentinula lateritia</name>
    <dbReference type="NCBI Taxonomy" id="40482"/>
    <lineage>
        <taxon>Eukaryota</taxon>
        <taxon>Fungi</taxon>
        <taxon>Dikarya</taxon>
        <taxon>Basidiomycota</taxon>
        <taxon>Agaricomycotina</taxon>
        <taxon>Agaricomycetes</taxon>
        <taxon>Agaricomycetidae</taxon>
        <taxon>Agaricales</taxon>
        <taxon>Marasmiineae</taxon>
        <taxon>Omphalotaceae</taxon>
        <taxon>Lentinula</taxon>
    </lineage>
</organism>
<dbReference type="Gene3D" id="3.30.200.20">
    <property type="entry name" value="Phosphorylase Kinase, domain 1"/>
    <property type="match status" value="1"/>
</dbReference>
<reference evidence="2" key="2">
    <citation type="journal article" date="2023" name="Proc. Natl. Acad. Sci. U.S.A.">
        <title>A global phylogenomic analysis of the shiitake genus Lentinula.</title>
        <authorList>
            <person name="Sierra-Patev S."/>
            <person name="Min B."/>
            <person name="Naranjo-Ortiz M."/>
            <person name="Looney B."/>
            <person name="Konkel Z."/>
            <person name="Slot J.C."/>
            <person name="Sakamoto Y."/>
            <person name="Steenwyk J.L."/>
            <person name="Rokas A."/>
            <person name="Carro J."/>
            <person name="Camarero S."/>
            <person name="Ferreira P."/>
            <person name="Molpeceres G."/>
            <person name="Ruiz-Duenas F.J."/>
            <person name="Serrano A."/>
            <person name="Henrissat B."/>
            <person name="Drula E."/>
            <person name="Hughes K.W."/>
            <person name="Mata J.L."/>
            <person name="Ishikawa N.K."/>
            <person name="Vargas-Isla R."/>
            <person name="Ushijima S."/>
            <person name="Smith C.A."/>
            <person name="Donoghue J."/>
            <person name="Ahrendt S."/>
            <person name="Andreopoulos W."/>
            <person name="He G."/>
            <person name="LaButti K."/>
            <person name="Lipzen A."/>
            <person name="Ng V."/>
            <person name="Riley R."/>
            <person name="Sandor L."/>
            <person name="Barry K."/>
            <person name="Martinez A.T."/>
            <person name="Xiao Y."/>
            <person name="Gibbons J.G."/>
            <person name="Terashima K."/>
            <person name="Grigoriev I.V."/>
            <person name="Hibbett D."/>
        </authorList>
    </citation>
    <scope>NUCLEOTIDE SEQUENCE</scope>
    <source>
        <strain evidence="2">Sp2 HRB7682 ss15</strain>
    </source>
</reference>
<dbReference type="InterPro" id="IPR051678">
    <property type="entry name" value="AGP_Transferase"/>
</dbReference>
<feature type="domain" description="Aminoglycoside phosphotransferase" evidence="1">
    <location>
        <begin position="125"/>
        <end position="361"/>
    </location>
</feature>
<dbReference type="AlphaFoldDB" id="A0A9W9DHQ1"/>
<dbReference type="Proteomes" id="UP001150238">
    <property type="component" value="Unassembled WGS sequence"/>
</dbReference>